<proteinExistence type="predicted"/>
<feature type="domain" description="SHOCT" evidence="1">
    <location>
        <begin position="141"/>
        <end position="168"/>
    </location>
</feature>
<dbReference type="InterPro" id="IPR039519">
    <property type="entry name" value="YokE-like_PH"/>
</dbReference>
<protein>
    <recommendedName>
        <fullName evidence="5">YokE-like PH domain-containing protein</fullName>
    </recommendedName>
</protein>
<evidence type="ECO:0000259" key="2">
    <source>
        <dbReference type="Pfam" id="PF14470"/>
    </source>
</evidence>
<organism evidence="3 4">
    <name type="scientific">Rohdeia mirabilis</name>
    <dbReference type="NCBI Taxonomy" id="2528008"/>
    <lineage>
        <taxon>Bacteria</taxon>
        <taxon>Pseudomonadati</taxon>
        <taxon>Planctomycetota</taxon>
        <taxon>Planctomycetia</taxon>
        <taxon>Planctomycetia incertae sedis</taxon>
        <taxon>Rohdeia</taxon>
    </lineage>
</organism>
<feature type="domain" description="YokE-like PH" evidence="2">
    <location>
        <begin position="35"/>
        <end position="123"/>
    </location>
</feature>
<evidence type="ECO:0000313" key="4">
    <source>
        <dbReference type="Proteomes" id="UP000319342"/>
    </source>
</evidence>
<dbReference type="Pfam" id="PF14470">
    <property type="entry name" value="bPH_3"/>
    <property type="match status" value="1"/>
</dbReference>
<evidence type="ECO:0008006" key="5">
    <source>
        <dbReference type="Google" id="ProtNLM"/>
    </source>
</evidence>
<name>A0A518CV42_9BACT</name>
<dbReference type="OrthoDB" id="2307739at2"/>
<dbReference type="RefSeq" id="WP_145182180.1">
    <property type="nucleotide sequence ID" value="NZ_CP036290.1"/>
</dbReference>
<sequence>MPTLDDVLRQIRALASADTFGTTKEVRHLPDVLFDDEPVLGITSGMMAGDTWLIVCTDRRVVLLNRGLVYGLKQREMPLERINSIEHSTGLVLGSIAIWDGADRMEIRNVVKQTVMPFVDAVNRARVALGSERASGDDRVTQLERLADLRERGALTEAEFDEQKRRVLEA</sequence>
<gene>
    <name evidence="3" type="ORF">Pla163_01880</name>
</gene>
<evidence type="ECO:0000259" key="1">
    <source>
        <dbReference type="Pfam" id="PF09851"/>
    </source>
</evidence>
<evidence type="ECO:0000313" key="3">
    <source>
        <dbReference type="EMBL" id="QDU83092.1"/>
    </source>
</evidence>
<dbReference type="EMBL" id="CP036290">
    <property type="protein sequence ID" value="QDU83092.1"/>
    <property type="molecule type" value="Genomic_DNA"/>
</dbReference>
<dbReference type="Pfam" id="PF09851">
    <property type="entry name" value="SHOCT"/>
    <property type="match status" value="1"/>
</dbReference>
<dbReference type="Proteomes" id="UP000319342">
    <property type="component" value="Chromosome"/>
</dbReference>
<reference evidence="3 4" key="1">
    <citation type="submission" date="2019-02" db="EMBL/GenBank/DDBJ databases">
        <title>Deep-cultivation of Planctomycetes and their phenomic and genomic characterization uncovers novel biology.</title>
        <authorList>
            <person name="Wiegand S."/>
            <person name="Jogler M."/>
            <person name="Boedeker C."/>
            <person name="Pinto D."/>
            <person name="Vollmers J."/>
            <person name="Rivas-Marin E."/>
            <person name="Kohn T."/>
            <person name="Peeters S.H."/>
            <person name="Heuer A."/>
            <person name="Rast P."/>
            <person name="Oberbeckmann S."/>
            <person name="Bunk B."/>
            <person name="Jeske O."/>
            <person name="Meyerdierks A."/>
            <person name="Storesund J.E."/>
            <person name="Kallscheuer N."/>
            <person name="Luecker S."/>
            <person name="Lage O.M."/>
            <person name="Pohl T."/>
            <person name="Merkel B.J."/>
            <person name="Hornburger P."/>
            <person name="Mueller R.-W."/>
            <person name="Bruemmer F."/>
            <person name="Labrenz M."/>
            <person name="Spormann A.M."/>
            <person name="Op den Camp H."/>
            <person name="Overmann J."/>
            <person name="Amann R."/>
            <person name="Jetten M.S.M."/>
            <person name="Mascher T."/>
            <person name="Medema M.H."/>
            <person name="Devos D.P."/>
            <person name="Kaster A.-K."/>
            <person name="Ovreas L."/>
            <person name="Rohde M."/>
            <person name="Galperin M.Y."/>
            <person name="Jogler C."/>
        </authorList>
    </citation>
    <scope>NUCLEOTIDE SEQUENCE [LARGE SCALE GENOMIC DNA]</scope>
    <source>
        <strain evidence="3 4">Pla163</strain>
    </source>
</reference>
<keyword evidence="4" id="KW-1185">Reference proteome</keyword>
<dbReference type="InterPro" id="IPR018649">
    <property type="entry name" value="SHOCT"/>
</dbReference>
<dbReference type="AlphaFoldDB" id="A0A518CV42"/>
<accession>A0A518CV42</accession>